<evidence type="ECO:0000259" key="12">
    <source>
        <dbReference type="Pfam" id="PF04598"/>
    </source>
</evidence>
<dbReference type="RefSeq" id="XP_014652722.1">
    <property type="nucleotide sequence ID" value="XM_014797236.1"/>
</dbReference>
<dbReference type="Proteomes" id="UP000694910">
    <property type="component" value="Unplaced"/>
</dbReference>
<protein>
    <submittedName>
        <fullName evidence="15">Gasdermin-D</fullName>
    </submittedName>
</protein>
<keyword evidence="11" id="KW-0449">Lipoprotein</keyword>
<evidence type="ECO:0000256" key="4">
    <source>
        <dbReference type="ARBA" id="ARBA00022452"/>
    </source>
</evidence>
<accession>A0ABM1DLP1</accession>
<evidence type="ECO:0000259" key="13">
    <source>
        <dbReference type="Pfam" id="PF17708"/>
    </source>
</evidence>
<name>A0ABM1DLP1_CERSS</name>
<dbReference type="PANTHER" id="PTHR16399:SF15">
    <property type="entry name" value="GASDERMIN-D"/>
    <property type="match status" value="1"/>
</dbReference>
<evidence type="ECO:0000313" key="14">
    <source>
        <dbReference type="Proteomes" id="UP000694910"/>
    </source>
</evidence>
<evidence type="ECO:0000256" key="7">
    <source>
        <dbReference type="ARBA" id="ARBA00022590"/>
    </source>
</evidence>
<comment type="subcellular location">
    <subcellularLocation>
        <location evidence="2">Cell membrane</location>
        <topology evidence="2">Multi-pass membrane protein</topology>
    </subcellularLocation>
    <subcellularLocation>
        <location evidence="1">Cytoplasm</location>
    </subcellularLocation>
</comment>
<comment type="similarity">
    <text evidence="3">Belongs to the gasdermin family.</text>
</comment>
<dbReference type="Pfam" id="PF04598">
    <property type="entry name" value="Gasdermin"/>
    <property type="match status" value="1"/>
</dbReference>
<evidence type="ECO:0000256" key="6">
    <source>
        <dbReference type="ARBA" id="ARBA00022490"/>
    </source>
</evidence>
<keyword evidence="8" id="KW-0812">Transmembrane</keyword>
<organism evidence="14 15">
    <name type="scientific">Ceratotherium simum simum</name>
    <name type="common">Southern white rhinoceros</name>
    <dbReference type="NCBI Taxonomy" id="73337"/>
    <lineage>
        <taxon>Eukaryota</taxon>
        <taxon>Metazoa</taxon>
        <taxon>Chordata</taxon>
        <taxon>Craniata</taxon>
        <taxon>Vertebrata</taxon>
        <taxon>Euteleostomi</taxon>
        <taxon>Mammalia</taxon>
        <taxon>Eutheria</taxon>
        <taxon>Laurasiatheria</taxon>
        <taxon>Perissodactyla</taxon>
        <taxon>Rhinocerotidae</taxon>
        <taxon>Ceratotherium</taxon>
    </lineage>
</organism>
<evidence type="ECO:0000256" key="10">
    <source>
        <dbReference type="ARBA" id="ARBA00023139"/>
    </source>
</evidence>
<evidence type="ECO:0000256" key="11">
    <source>
        <dbReference type="ARBA" id="ARBA00023288"/>
    </source>
</evidence>
<feature type="domain" description="Gasdermin pore forming" evidence="12">
    <location>
        <begin position="14"/>
        <end position="250"/>
    </location>
</feature>
<keyword evidence="10" id="KW-0564">Palmitate</keyword>
<keyword evidence="6" id="KW-0963">Cytoplasm</keyword>
<sequence length="515" mass="55744">MPDPSALLRSMASAFEGVVKSVVRELDHSGDLIPVDSLRSSTSFQPYCLLGRKPSSLFWRHRYKCVNLSIRDILEPNAPEPAVEHGGPVHFHDTVDGQLKGSVELTTPGQGRLEGEASVSGSSSASMNVCTLRVAPSTWQAMHQERRLRQPEHKVLQQLRNHGIDVFVVTEVLQTQNEVEVTRTHRQEGSGQFALPGALCLQGQGQGHLSRRKTVTIPPGSILAFQVAQLVIGSDWDILLFPKKKQRTFGPPQAVLRSRVSTFLTASGTHGGLPFCPLGVCSSCQSFLGPCGHPGNASPVPTDGPAEGWLVATKDFQGLQTEVRAQARGLESLCKELCEQLLGGLGQVLRDELALQALEELLEQGLCCGRVEPLDGPVGAILECLVHSSRMLEKELACPISYLLGTLDVLNETQHVLLAEVLETGALLEQFKLVGSLLEQSSPWQRGRAVSLLPGLLGSSWGPEAPAWVLLEECGLELQVRAPQVCWEPEAQGRTCALYACLAMLYTLHLPGSAL</sequence>
<dbReference type="GeneID" id="101406435"/>
<dbReference type="InterPro" id="IPR007677">
    <property type="entry name" value="Gasdermin"/>
</dbReference>
<dbReference type="Pfam" id="PF17708">
    <property type="entry name" value="Gasdermin_C"/>
    <property type="match status" value="1"/>
</dbReference>
<reference evidence="15" key="1">
    <citation type="submission" date="2025-08" db="UniProtKB">
        <authorList>
            <consortium name="RefSeq"/>
        </authorList>
    </citation>
    <scope>IDENTIFICATION</scope>
</reference>
<evidence type="ECO:0000256" key="8">
    <source>
        <dbReference type="ARBA" id="ARBA00022692"/>
    </source>
</evidence>
<evidence type="ECO:0000313" key="15">
    <source>
        <dbReference type="RefSeq" id="XP_014652722.1"/>
    </source>
</evidence>
<keyword evidence="4" id="KW-1134">Transmembrane beta strand</keyword>
<evidence type="ECO:0000256" key="1">
    <source>
        <dbReference type="ARBA" id="ARBA00004496"/>
    </source>
</evidence>
<keyword evidence="7" id="KW-1210">Necrosis</keyword>
<gene>
    <name evidence="15" type="primary">LOC101406435</name>
</gene>
<dbReference type="InterPro" id="IPR041263">
    <property type="entry name" value="Gasdermin_PUB"/>
</dbReference>
<evidence type="ECO:0000256" key="2">
    <source>
        <dbReference type="ARBA" id="ARBA00004651"/>
    </source>
</evidence>
<evidence type="ECO:0000256" key="5">
    <source>
        <dbReference type="ARBA" id="ARBA00022475"/>
    </source>
</evidence>
<proteinExistence type="inferred from homology"/>
<keyword evidence="14" id="KW-1185">Reference proteome</keyword>
<keyword evidence="5" id="KW-1003">Cell membrane</keyword>
<evidence type="ECO:0000256" key="3">
    <source>
        <dbReference type="ARBA" id="ARBA00009279"/>
    </source>
</evidence>
<feature type="domain" description="Gasdermin PUB" evidence="13">
    <location>
        <begin position="315"/>
        <end position="485"/>
    </location>
</feature>
<dbReference type="InterPro" id="IPR040460">
    <property type="entry name" value="Gasdermin_pore"/>
</dbReference>
<keyword evidence="9" id="KW-0472">Membrane</keyword>
<dbReference type="PANTHER" id="PTHR16399">
    <property type="entry name" value="GASDERMIN"/>
    <property type="match status" value="1"/>
</dbReference>
<evidence type="ECO:0000256" key="9">
    <source>
        <dbReference type="ARBA" id="ARBA00023136"/>
    </source>
</evidence>